<dbReference type="Gene3D" id="3.40.1260.10">
    <property type="entry name" value="DsrEFH-like"/>
    <property type="match status" value="1"/>
</dbReference>
<protein>
    <submittedName>
        <fullName evidence="1">Uncharacterized protein</fullName>
    </submittedName>
</protein>
<proteinExistence type="predicted"/>
<dbReference type="HOGENOM" id="CLU_151801_1_0_9"/>
<dbReference type="PANTHER" id="PTHR34874">
    <property type="entry name" value="PROTEIN YCHN"/>
    <property type="match status" value="1"/>
</dbReference>
<evidence type="ECO:0000313" key="1">
    <source>
        <dbReference type="EMBL" id="ACI17027.1"/>
    </source>
</evidence>
<dbReference type="STRING" id="309798.COPRO5265_1493"/>
<dbReference type="PANTHER" id="PTHR34874:SF1">
    <property type="entry name" value="PROTEIN YCHN"/>
    <property type="match status" value="1"/>
</dbReference>
<evidence type="ECO:0000313" key="2">
    <source>
        <dbReference type="Proteomes" id="UP000001732"/>
    </source>
</evidence>
<accession>B5Y671</accession>
<dbReference type="EMBL" id="CP001145">
    <property type="protein sequence ID" value="ACI17027.1"/>
    <property type="molecule type" value="Genomic_DNA"/>
</dbReference>
<dbReference type="InterPro" id="IPR003787">
    <property type="entry name" value="Sulphur_relay_DsrE/F-like"/>
</dbReference>
<dbReference type="Proteomes" id="UP000001732">
    <property type="component" value="Chromosome"/>
</dbReference>
<reference evidence="2" key="1">
    <citation type="submission" date="2008-08" db="EMBL/GenBank/DDBJ databases">
        <title>The complete genome sequence of Coprothermobacter proteolyticus strain ATCC 5245 / DSM 5265 / BT.</title>
        <authorList>
            <person name="Dodson R.J."/>
            <person name="Durkin A.S."/>
            <person name="Wu M."/>
            <person name="Eisen J."/>
            <person name="Sutton G."/>
        </authorList>
    </citation>
    <scope>NUCLEOTIDE SEQUENCE [LARGE SCALE GENOMIC DNA]</scope>
    <source>
        <strain evidence="2">ATCC 35245 / DSM 5265 / OCM 4 / BT</strain>
    </source>
</reference>
<dbReference type="OrthoDB" id="9812053at2"/>
<name>B5Y671_COPPD</name>
<dbReference type="GO" id="GO:0005829">
    <property type="term" value="C:cytosol"/>
    <property type="evidence" value="ECO:0007669"/>
    <property type="project" value="TreeGrafter"/>
</dbReference>
<dbReference type="Pfam" id="PF02635">
    <property type="entry name" value="DsrE"/>
    <property type="match status" value="1"/>
</dbReference>
<gene>
    <name evidence="1" type="ordered locus">COPRO5265_1493</name>
</gene>
<dbReference type="eggNOG" id="COG1553">
    <property type="taxonomic scope" value="Bacteria"/>
</dbReference>
<dbReference type="KEGG" id="cpo:COPRO5265_1493"/>
<dbReference type="InterPro" id="IPR027396">
    <property type="entry name" value="DsrEFH-like"/>
</dbReference>
<keyword evidence="2" id="KW-1185">Reference proteome</keyword>
<organism evidence="1 2">
    <name type="scientific">Coprothermobacter proteolyticus (strain ATCC 35245 / DSM 5265 / OCM 4 / BT)</name>
    <dbReference type="NCBI Taxonomy" id="309798"/>
    <lineage>
        <taxon>Bacteria</taxon>
        <taxon>Pseudomonadati</taxon>
        <taxon>Coprothermobacterota</taxon>
        <taxon>Coprothermobacteria</taxon>
        <taxon>Coprothermobacterales</taxon>
        <taxon>Coprothermobacteraceae</taxon>
        <taxon>Coprothermobacter</taxon>
    </lineage>
</organism>
<dbReference type="AlphaFoldDB" id="B5Y671"/>
<sequence>MHIVLQVINPPYSYEDMDSAIKIADAALKKGHKVSIFLFADSVLSVNTKVRPIRIDRNIPNLLKDLADRGAEIHICGLCFEYRGLDIETATPGAELSGVPEMATLLATADRYVNFAV</sequence>
<reference evidence="1 2" key="2">
    <citation type="journal article" date="2014" name="Genome Announc.">
        <title>Complete Genome Sequence of Coprothermobacter proteolyticus DSM 5265.</title>
        <authorList>
            <person name="Alexiev A."/>
            <person name="Coil D.A."/>
            <person name="Badger J.H."/>
            <person name="Enticknap J."/>
            <person name="Ward N."/>
            <person name="Robb F.T."/>
            <person name="Eisen J.A."/>
        </authorList>
    </citation>
    <scope>NUCLEOTIDE SEQUENCE [LARGE SCALE GENOMIC DNA]</scope>
    <source>
        <strain evidence="2">ATCC 35245 / DSM 5265 / OCM 4 / BT</strain>
    </source>
</reference>
<dbReference type="RefSeq" id="WP_012543679.1">
    <property type="nucleotide sequence ID" value="NC_011295.1"/>
</dbReference>
<dbReference type="SUPFAM" id="SSF75169">
    <property type="entry name" value="DsrEFH-like"/>
    <property type="match status" value="1"/>
</dbReference>